<accession>A0A6B2KZY0</accession>
<dbReference type="SUPFAM" id="SSF56112">
    <property type="entry name" value="Protein kinase-like (PK-like)"/>
    <property type="match status" value="1"/>
</dbReference>
<evidence type="ECO:0000313" key="12">
    <source>
        <dbReference type="EMBL" id="NDV30175.1"/>
    </source>
</evidence>
<comment type="similarity">
    <text evidence="8">Belongs to the protein kinase superfamily. Ser/Thr protein kinase family. CDC5/Polo subfamily.</text>
</comment>
<dbReference type="EC" id="2.7.11.21" evidence="8"/>
<sequence length="636" mass="72002">MVTGKRKTKNGDILTFDYYQGKFLGKGAFAKCYEMTSKEDGKVYAGKVIEKASLTKSNALQKLYTEIKNHSLLKHQNVVRFYNYFEDEKSYYLILEMCNHKTLRSLLRKRKHLTEVECRYYLYQILEALHHIHCKEIMHRDLKLDNIFLKNMSVKIGDFGLSVKLENGEKKKTVCGTPNYIAPEVLEKTGHSYPADIWSVGVIMYTLLVGVPPFETPNITETYQRIKDNSYCFPTTSEISSTAKDLISKLLVSNPDMRPPISSVLSHPFFLGPLPRSIPEYTLVRSPENDIRNASPLKNQLAKLPLQPISENIPTTPKTNPHKHFSFVAPSPPGTPTVVGVRPANPQARTGVHPLAAQPNPTLASLARPALSAQGKKRKLDAEKELAADNPQKKKKVGNDDEGNEQIKQFLNILNHQLENMKPIDKENVVVVTDCKSVMIEDVMISKDIQWVSKWVDYSQKYGIGYVLRDGTIGVSFVDKTHIWSSEGSTCFKDQTMISPKVIDADSETDPRIMKRIHLHTLFNKYLTSQVLSSAGLGVELKPNTPLESVYVTRWHKSTRAITFLMSNNSYQINFFQDHTKIIASLQETDNTIRLLFVNPQGNKHTLPLTSLINPDHTDALEKVKYLAHVLSKNFS</sequence>
<dbReference type="InterPro" id="IPR017441">
    <property type="entry name" value="Protein_kinase_ATP_BS"/>
</dbReference>
<evidence type="ECO:0000256" key="2">
    <source>
        <dbReference type="ARBA" id="ARBA00022679"/>
    </source>
</evidence>
<comment type="catalytic activity">
    <reaction evidence="8">
        <text>L-threonyl-[protein] + ATP = O-phospho-L-threonyl-[protein] + ADP + H(+)</text>
        <dbReference type="Rhea" id="RHEA:46608"/>
        <dbReference type="Rhea" id="RHEA-COMP:11060"/>
        <dbReference type="Rhea" id="RHEA-COMP:11605"/>
        <dbReference type="ChEBI" id="CHEBI:15378"/>
        <dbReference type="ChEBI" id="CHEBI:30013"/>
        <dbReference type="ChEBI" id="CHEBI:30616"/>
        <dbReference type="ChEBI" id="CHEBI:61977"/>
        <dbReference type="ChEBI" id="CHEBI:456216"/>
        <dbReference type="EC" id="2.7.11.21"/>
    </reaction>
</comment>
<dbReference type="CDD" id="cd14099">
    <property type="entry name" value="STKc_PLK"/>
    <property type="match status" value="1"/>
</dbReference>
<evidence type="ECO:0000259" key="10">
    <source>
        <dbReference type="PROSITE" id="PS50011"/>
    </source>
</evidence>
<protein>
    <recommendedName>
        <fullName evidence="8">Serine/threonine-protein kinase PLK</fullName>
        <ecNumber evidence="8">2.7.11.21</ecNumber>
    </recommendedName>
    <alternativeName>
        <fullName evidence="8">Polo-like kinase</fullName>
    </alternativeName>
</protein>
<dbReference type="PANTHER" id="PTHR24345">
    <property type="entry name" value="SERINE/THREONINE-PROTEIN KINASE PLK"/>
    <property type="match status" value="1"/>
</dbReference>
<evidence type="ECO:0000256" key="9">
    <source>
        <dbReference type="SAM" id="MobiDB-lite"/>
    </source>
</evidence>
<dbReference type="InterPro" id="IPR000719">
    <property type="entry name" value="Prot_kinase_dom"/>
</dbReference>
<dbReference type="GO" id="GO:0000776">
    <property type="term" value="C:kinetochore"/>
    <property type="evidence" value="ECO:0007669"/>
    <property type="project" value="TreeGrafter"/>
</dbReference>
<dbReference type="InterPro" id="IPR033695">
    <property type="entry name" value="POLO_box_2"/>
</dbReference>
<dbReference type="FunFam" id="3.30.200.20:FF:000042">
    <property type="entry name" value="Aurora kinase A"/>
    <property type="match status" value="1"/>
</dbReference>
<dbReference type="Gene3D" id="3.30.200.20">
    <property type="entry name" value="Phosphorylase Kinase, domain 1"/>
    <property type="match status" value="1"/>
</dbReference>
<dbReference type="InterPro" id="IPR011009">
    <property type="entry name" value="Kinase-like_dom_sf"/>
</dbReference>
<dbReference type="PROSITE" id="PS50011">
    <property type="entry name" value="PROTEIN_KINASE_DOM"/>
    <property type="match status" value="1"/>
</dbReference>
<keyword evidence="5 8" id="KW-0418">Kinase</keyword>
<dbReference type="SUPFAM" id="SSF82615">
    <property type="entry name" value="Polo-box domain"/>
    <property type="match status" value="2"/>
</dbReference>
<feature type="domain" description="Protein kinase" evidence="10">
    <location>
        <begin position="18"/>
        <end position="270"/>
    </location>
</feature>
<keyword evidence="2 8" id="KW-0808">Transferase</keyword>
<evidence type="ECO:0000256" key="5">
    <source>
        <dbReference type="ARBA" id="ARBA00022777"/>
    </source>
</evidence>
<dbReference type="Pfam" id="PF00069">
    <property type="entry name" value="Pkinase"/>
    <property type="match status" value="1"/>
</dbReference>
<name>A0A6B2KZY0_9EUKA</name>
<dbReference type="GO" id="GO:0004674">
    <property type="term" value="F:protein serine/threonine kinase activity"/>
    <property type="evidence" value="ECO:0007669"/>
    <property type="project" value="UniProtKB-KW"/>
</dbReference>
<dbReference type="InterPro" id="IPR008271">
    <property type="entry name" value="Ser/Thr_kinase_AS"/>
</dbReference>
<dbReference type="FunFam" id="1.10.510.10:FF:000571">
    <property type="entry name" value="Maternal embryonic leucine zipper kinase"/>
    <property type="match status" value="1"/>
</dbReference>
<dbReference type="AlphaFoldDB" id="A0A6B2KZY0"/>
<dbReference type="Gene3D" id="1.10.510.10">
    <property type="entry name" value="Transferase(Phosphotransferase) domain 1"/>
    <property type="match status" value="1"/>
</dbReference>
<dbReference type="SMART" id="SM00220">
    <property type="entry name" value="S_TKc"/>
    <property type="match status" value="1"/>
</dbReference>
<dbReference type="PANTHER" id="PTHR24345:SF0">
    <property type="entry name" value="CELL CYCLE SERINE_THREONINE-PROTEIN KINASE CDC5_MSD2"/>
    <property type="match status" value="1"/>
</dbReference>
<keyword evidence="4 7" id="KW-0547">Nucleotide-binding</keyword>
<feature type="domain" description="POLO box" evidence="11">
    <location>
        <begin position="451"/>
        <end position="529"/>
    </location>
</feature>
<dbReference type="CDD" id="cd13118">
    <property type="entry name" value="POLO_box_1"/>
    <property type="match status" value="1"/>
</dbReference>
<evidence type="ECO:0000256" key="7">
    <source>
        <dbReference type="PROSITE-ProRule" id="PRU10141"/>
    </source>
</evidence>
<keyword evidence="6 7" id="KW-0067">ATP-binding</keyword>
<dbReference type="GO" id="GO:0005737">
    <property type="term" value="C:cytoplasm"/>
    <property type="evidence" value="ECO:0007669"/>
    <property type="project" value="TreeGrafter"/>
</dbReference>
<dbReference type="PROSITE" id="PS50078">
    <property type="entry name" value="POLO_BOX"/>
    <property type="match status" value="2"/>
</dbReference>
<keyword evidence="1 8" id="KW-0723">Serine/threonine-protein kinase</keyword>
<dbReference type="GO" id="GO:0000922">
    <property type="term" value="C:spindle pole"/>
    <property type="evidence" value="ECO:0007669"/>
    <property type="project" value="TreeGrafter"/>
</dbReference>
<evidence type="ECO:0000259" key="11">
    <source>
        <dbReference type="PROSITE" id="PS50078"/>
    </source>
</evidence>
<evidence type="ECO:0000256" key="1">
    <source>
        <dbReference type="ARBA" id="ARBA00022527"/>
    </source>
</evidence>
<dbReference type="GO" id="GO:0005634">
    <property type="term" value="C:nucleus"/>
    <property type="evidence" value="ECO:0007669"/>
    <property type="project" value="TreeGrafter"/>
</dbReference>
<dbReference type="CDD" id="cd13117">
    <property type="entry name" value="POLO_box_2"/>
    <property type="match status" value="1"/>
</dbReference>
<evidence type="ECO:0000256" key="4">
    <source>
        <dbReference type="ARBA" id="ARBA00022741"/>
    </source>
</evidence>
<dbReference type="Pfam" id="PF00659">
    <property type="entry name" value="POLO_box"/>
    <property type="match status" value="2"/>
</dbReference>
<keyword evidence="3" id="KW-0677">Repeat</keyword>
<dbReference type="InterPro" id="IPR036947">
    <property type="entry name" value="POLO_box_dom_sf"/>
</dbReference>
<feature type="domain" description="POLO box" evidence="11">
    <location>
        <begin position="551"/>
        <end position="636"/>
    </location>
</feature>
<feature type="region of interest" description="Disordered" evidence="9">
    <location>
        <begin position="371"/>
        <end position="402"/>
    </location>
</feature>
<evidence type="ECO:0000256" key="8">
    <source>
        <dbReference type="RuleBase" id="RU361162"/>
    </source>
</evidence>
<reference evidence="12" key="1">
    <citation type="journal article" date="2020" name="J. Eukaryot. Microbiol.">
        <title>De novo Sequencing, Assembly and Annotation of the Transcriptome for the Free-Living Testate Amoeba Arcella intermedia.</title>
        <authorList>
            <person name="Ribeiro G.M."/>
            <person name="Porfirio-Sousa A.L."/>
            <person name="Maurer-Alcala X.X."/>
            <person name="Katz L.A."/>
            <person name="Lahr D.J.G."/>
        </authorList>
    </citation>
    <scope>NUCLEOTIDE SEQUENCE</scope>
</reference>
<evidence type="ECO:0000256" key="6">
    <source>
        <dbReference type="ARBA" id="ARBA00022840"/>
    </source>
</evidence>
<dbReference type="InterPro" id="IPR000959">
    <property type="entry name" value="POLO_box_dom"/>
</dbReference>
<organism evidence="12">
    <name type="scientific">Arcella intermedia</name>
    <dbReference type="NCBI Taxonomy" id="1963864"/>
    <lineage>
        <taxon>Eukaryota</taxon>
        <taxon>Amoebozoa</taxon>
        <taxon>Tubulinea</taxon>
        <taxon>Elardia</taxon>
        <taxon>Arcellinida</taxon>
        <taxon>Sphaerothecina</taxon>
        <taxon>Arcellidae</taxon>
        <taxon>Arcella</taxon>
    </lineage>
</organism>
<dbReference type="EMBL" id="GIBP01001206">
    <property type="protein sequence ID" value="NDV30175.1"/>
    <property type="molecule type" value="Transcribed_RNA"/>
</dbReference>
<dbReference type="PROSITE" id="PS00107">
    <property type="entry name" value="PROTEIN_KINASE_ATP"/>
    <property type="match status" value="1"/>
</dbReference>
<dbReference type="Gene3D" id="3.30.1120.30">
    <property type="entry name" value="POLO box domain"/>
    <property type="match status" value="2"/>
</dbReference>
<feature type="binding site" evidence="7">
    <location>
        <position position="47"/>
    </location>
    <ligand>
        <name>ATP</name>
        <dbReference type="ChEBI" id="CHEBI:30616"/>
    </ligand>
</feature>
<dbReference type="GO" id="GO:0007052">
    <property type="term" value="P:mitotic spindle organization"/>
    <property type="evidence" value="ECO:0007669"/>
    <property type="project" value="TreeGrafter"/>
</dbReference>
<dbReference type="InterPro" id="IPR033701">
    <property type="entry name" value="POLO_box_1"/>
</dbReference>
<dbReference type="PROSITE" id="PS00108">
    <property type="entry name" value="PROTEIN_KINASE_ST"/>
    <property type="match status" value="1"/>
</dbReference>
<proteinExistence type="inferred from homology"/>
<dbReference type="GO" id="GO:0005524">
    <property type="term" value="F:ATP binding"/>
    <property type="evidence" value="ECO:0007669"/>
    <property type="project" value="UniProtKB-UniRule"/>
</dbReference>
<evidence type="ECO:0000256" key="3">
    <source>
        <dbReference type="ARBA" id="ARBA00022737"/>
    </source>
</evidence>